<sequence length="148" mass="17209">MVEVIVKELPERPRPGEEVQLPNGEFVRVRHVGIPWLLPPRKVCNDPECPWHGHLSVRGQVFTVTVESIRGRSATVVHEWLHYNPKYKRYERRRKKIHVRAPPCIDIKPGDVVYIGETKPLAKSIRYVIIGRNEDVTEAKPKILRVEQ</sequence>
<dbReference type="PRINTS" id="PR00973">
    <property type="entry name" value="RIBOSOMALS17"/>
</dbReference>
<evidence type="ECO:0000313" key="8">
    <source>
        <dbReference type="EMBL" id="GGI76421.1"/>
    </source>
</evidence>
<accession>A0A830E160</accession>
<keyword evidence="3 6" id="KW-0694">RNA-binding</keyword>
<name>A0A830E160_9CREN</name>
<reference evidence="10" key="3">
    <citation type="submission" date="2022-09" db="EMBL/GenBank/DDBJ databases">
        <title>Complete genome sequence of Vulcanisaeta souniana.</title>
        <authorList>
            <person name="Kato S."/>
            <person name="Itoh T."/>
            <person name="Ohkuma M."/>
        </authorList>
    </citation>
    <scope>NUCLEOTIDE SEQUENCE [LARGE SCALE GENOMIC DNA]</scope>
    <source>
        <strain evidence="10">JCM 11219</strain>
    </source>
</reference>
<organism evidence="8 9">
    <name type="scientific">Vulcanisaeta souniana JCM 11219</name>
    <dbReference type="NCBI Taxonomy" id="1293586"/>
    <lineage>
        <taxon>Archaea</taxon>
        <taxon>Thermoproteota</taxon>
        <taxon>Thermoprotei</taxon>
        <taxon>Thermoproteales</taxon>
        <taxon>Thermoproteaceae</taxon>
        <taxon>Vulcanisaeta</taxon>
    </lineage>
</organism>
<dbReference type="GO" id="GO:0022627">
    <property type="term" value="C:cytosolic small ribosomal subunit"/>
    <property type="evidence" value="ECO:0007669"/>
    <property type="project" value="UniProtKB-UniRule"/>
</dbReference>
<dbReference type="GO" id="GO:0019843">
    <property type="term" value="F:rRNA binding"/>
    <property type="evidence" value="ECO:0007669"/>
    <property type="project" value="UniProtKB-UniRule"/>
</dbReference>
<evidence type="ECO:0000256" key="2">
    <source>
        <dbReference type="ARBA" id="ARBA00022730"/>
    </source>
</evidence>
<evidence type="ECO:0000256" key="6">
    <source>
        <dbReference type="HAMAP-Rule" id="MF_01345"/>
    </source>
</evidence>
<dbReference type="GeneID" id="76207980"/>
<dbReference type="EMBL" id="AP026830">
    <property type="protein sequence ID" value="BDR93347.1"/>
    <property type="molecule type" value="Genomic_DNA"/>
</dbReference>
<dbReference type="EMBL" id="BMNM01000004">
    <property type="protein sequence ID" value="GGI76421.1"/>
    <property type="molecule type" value="Genomic_DNA"/>
</dbReference>
<evidence type="ECO:0000256" key="5">
    <source>
        <dbReference type="ARBA" id="ARBA00023274"/>
    </source>
</evidence>
<dbReference type="HAMAP" id="MF_01345_A">
    <property type="entry name" value="Ribosomal_uS17_A"/>
    <property type="match status" value="1"/>
</dbReference>
<dbReference type="CDD" id="cd00364">
    <property type="entry name" value="Ribosomal_uS17"/>
    <property type="match status" value="1"/>
</dbReference>
<dbReference type="PANTHER" id="PTHR10744">
    <property type="entry name" value="40S RIBOSOMAL PROTEIN S11 FAMILY MEMBER"/>
    <property type="match status" value="1"/>
</dbReference>
<dbReference type="GO" id="GO:0003735">
    <property type="term" value="F:structural constituent of ribosome"/>
    <property type="evidence" value="ECO:0007669"/>
    <property type="project" value="UniProtKB-UniRule"/>
</dbReference>
<dbReference type="SUPFAM" id="SSF50249">
    <property type="entry name" value="Nucleic acid-binding proteins"/>
    <property type="match status" value="1"/>
</dbReference>
<protein>
    <recommendedName>
        <fullName evidence="6">Small ribosomal subunit protein uS17</fullName>
    </recommendedName>
</protein>
<dbReference type="Pfam" id="PF00366">
    <property type="entry name" value="Ribosomal_S17"/>
    <property type="match status" value="1"/>
</dbReference>
<reference evidence="7" key="4">
    <citation type="journal article" date="2023" name="Microbiol. Resour. Announc.">
        <title>Complete Genome Sequence of Vulcanisaeta souniana Strain IC-059, a Hyperthermophilic Archaeon Isolated from Hot Spring Water in Japan.</title>
        <authorList>
            <person name="Kato S."/>
            <person name="Itoh T."/>
            <person name="Wu L."/>
            <person name="Ma J."/>
            <person name="Ohkuma M."/>
        </authorList>
    </citation>
    <scope>NUCLEOTIDE SEQUENCE</scope>
    <source>
        <strain evidence="7">JCM 11219</strain>
    </source>
</reference>
<reference evidence="8" key="1">
    <citation type="journal article" date="2014" name="Int. J. Syst. Evol. Microbiol.">
        <title>Complete genome sequence of Corynebacterium casei LMG S-19264T (=DSM 44701T), isolated from a smear-ripened cheese.</title>
        <authorList>
            <consortium name="US DOE Joint Genome Institute (JGI-PGF)"/>
            <person name="Walter F."/>
            <person name="Albersmeier A."/>
            <person name="Kalinowski J."/>
            <person name="Ruckert C."/>
        </authorList>
    </citation>
    <scope>NUCLEOTIDE SEQUENCE</scope>
    <source>
        <strain evidence="8">JCM 11219</strain>
    </source>
</reference>
<comment type="function">
    <text evidence="6">One of the primary rRNA binding proteins, it binds specifically to the 5'-end of 16S ribosomal RNA.</text>
</comment>
<gene>
    <name evidence="6" type="primary">rps17</name>
    <name evidence="8" type="ORF">GCM10007112_11530</name>
    <name evidence="7" type="ORF">Vsou_24400</name>
</gene>
<dbReference type="Proteomes" id="UP000657075">
    <property type="component" value="Unassembled WGS sequence"/>
</dbReference>
<dbReference type="InterPro" id="IPR000266">
    <property type="entry name" value="Ribosomal_uS17"/>
</dbReference>
<evidence type="ECO:0000256" key="3">
    <source>
        <dbReference type="ARBA" id="ARBA00022884"/>
    </source>
</evidence>
<comment type="similarity">
    <text evidence="1 6">Belongs to the universal ribosomal protein uS17 family.</text>
</comment>
<keyword evidence="2 6" id="KW-0699">rRNA-binding</keyword>
<evidence type="ECO:0000313" key="9">
    <source>
        <dbReference type="Proteomes" id="UP000657075"/>
    </source>
</evidence>
<evidence type="ECO:0000256" key="1">
    <source>
        <dbReference type="ARBA" id="ARBA00010254"/>
    </source>
</evidence>
<comment type="subunit">
    <text evidence="6">Part of the 30S ribosomal subunit.</text>
</comment>
<dbReference type="NCBIfam" id="NF006345">
    <property type="entry name" value="PRK08572.1"/>
    <property type="match status" value="1"/>
</dbReference>
<keyword evidence="10" id="KW-1185">Reference proteome</keyword>
<proteinExistence type="inferred from homology"/>
<dbReference type="AlphaFoldDB" id="A0A830E160"/>
<evidence type="ECO:0000313" key="10">
    <source>
        <dbReference type="Proteomes" id="UP001060771"/>
    </source>
</evidence>
<evidence type="ECO:0000256" key="4">
    <source>
        <dbReference type="ARBA" id="ARBA00022980"/>
    </source>
</evidence>
<dbReference type="Gene3D" id="2.40.50.1000">
    <property type="match status" value="1"/>
</dbReference>
<dbReference type="Proteomes" id="UP001060771">
    <property type="component" value="Chromosome"/>
</dbReference>
<dbReference type="RefSeq" id="WP_188603097.1">
    <property type="nucleotide sequence ID" value="NZ_AP026830.1"/>
</dbReference>
<reference evidence="8" key="2">
    <citation type="submission" date="2020-09" db="EMBL/GenBank/DDBJ databases">
        <authorList>
            <person name="Sun Q."/>
            <person name="Ohkuma M."/>
        </authorList>
    </citation>
    <scope>NUCLEOTIDE SEQUENCE</scope>
    <source>
        <strain evidence="8">JCM 11219</strain>
    </source>
</reference>
<evidence type="ECO:0000313" key="7">
    <source>
        <dbReference type="EMBL" id="BDR93347.1"/>
    </source>
</evidence>
<dbReference type="InterPro" id="IPR012340">
    <property type="entry name" value="NA-bd_OB-fold"/>
</dbReference>
<dbReference type="PANTHER" id="PTHR10744:SF9">
    <property type="entry name" value="40S RIBOSOMAL PROTEIN S11-RELATED"/>
    <property type="match status" value="1"/>
</dbReference>
<dbReference type="GO" id="GO:0006412">
    <property type="term" value="P:translation"/>
    <property type="evidence" value="ECO:0007669"/>
    <property type="project" value="UniProtKB-UniRule"/>
</dbReference>
<dbReference type="NCBIfam" id="TIGR03630">
    <property type="entry name" value="uS17_arch"/>
    <property type="match status" value="1"/>
</dbReference>
<keyword evidence="5 6" id="KW-0687">Ribonucleoprotein</keyword>
<keyword evidence="4 6" id="KW-0689">Ribosomal protein</keyword>
<dbReference type="InterPro" id="IPR019978">
    <property type="entry name" value="Ribosomal_uS17_archaeal"/>
</dbReference>
<dbReference type="InterPro" id="IPR028333">
    <property type="entry name" value="Ribosomal_uS17_arc/euk"/>
</dbReference>
<dbReference type="OrthoDB" id="10698at2157"/>